<comment type="caution">
    <text evidence="2">The sequence shown here is derived from an EMBL/GenBank/DDBJ whole genome shotgun (WGS) entry which is preliminary data.</text>
</comment>
<dbReference type="InterPro" id="IPR010982">
    <property type="entry name" value="Lambda_DNA-bd_dom_sf"/>
</dbReference>
<reference evidence="2 3" key="1">
    <citation type="journal article" date="2020" name="ISME J.">
        <title>Comparative genomics reveals insights into cyanobacterial evolution and habitat adaptation.</title>
        <authorList>
            <person name="Chen M.Y."/>
            <person name="Teng W.K."/>
            <person name="Zhao L."/>
            <person name="Hu C.X."/>
            <person name="Zhou Y.K."/>
            <person name="Han B.P."/>
            <person name="Song L.R."/>
            <person name="Shu W.S."/>
        </authorList>
    </citation>
    <scope>NUCLEOTIDE SEQUENCE [LARGE SCALE GENOMIC DNA]</scope>
    <source>
        <strain evidence="2 3">FACHB-838</strain>
    </source>
</reference>
<dbReference type="Gene3D" id="1.10.260.40">
    <property type="entry name" value="lambda repressor-like DNA-binding domains"/>
    <property type="match status" value="1"/>
</dbReference>
<organism evidence="2 3">
    <name type="scientific">Nostoc flagelliforme FACHB-838</name>
    <dbReference type="NCBI Taxonomy" id="2692904"/>
    <lineage>
        <taxon>Bacteria</taxon>
        <taxon>Bacillati</taxon>
        <taxon>Cyanobacteriota</taxon>
        <taxon>Cyanophyceae</taxon>
        <taxon>Nostocales</taxon>
        <taxon>Nostocaceae</taxon>
        <taxon>Nostoc</taxon>
    </lineage>
</organism>
<accession>A0ABR8DUW9</accession>
<dbReference type="RefSeq" id="WP_114085508.1">
    <property type="nucleotide sequence ID" value="NZ_JACJSI010000078.1"/>
</dbReference>
<sequence length="78" mass="9207">MPIRNQVKKFVDGLGITRYRFQKDTGIAPSTAYNLYDNPDWIPQVTALNKICDFYRVQPSELIYWVPPEEIKEDKEDK</sequence>
<dbReference type="InterPro" id="IPR001387">
    <property type="entry name" value="Cro/C1-type_HTH"/>
</dbReference>
<proteinExistence type="predicted"/>
<evidence type="ECO:0000313" key="3">
    <source>
        <dbReference type="Proteomes" id="UP000623440"/>
    </source>
</evidence>
<protein>
    <submittedName>
        <fullName evidence="2">Helix-turn-helix transcriptional regulator</fullName>
    </submittedName>
</protein>
<dbReference type="SUPFAM" id="SSF47413">
    <property type="entry name" value="lambda repressor-like DNA-binding domains"/>
    <property type="match status" value="1"/>
</dbReference>
<gene>
    <name evidence="2" type="ORF">H6G97_26975</name>
</gene>
<name>A0ABR8DUW9_9NOSO</name>
<evidence type="ECO:0000313" key="2">
    <source>
        <dbReference type="EMBL" id="MBD2533018.1"/>
    </source>
</evidence>
<dbReference type="Proteomes" id="UP000623440">
    <property type="component" value="Unassembled WGS sequence"/>
</dbReference>
<feature type="domain" description="HTH cro/C1-type" evidence="1">
    <location>
        <begin position="15"/>
        <end position="67"/>
    </location>
</feature>
<dbReference type="EMBL" id="JACJSI010000078">
    <property type="protein sequence ID" value="MBD2533018.1"/>
    <property type="molecule type" value="Genomic_DNA"/>
</dbReference>
<keyword evidence="3" id="KW-1185">Reference proteome</keyword>
<dbReference type="Pfam" id="PF13443">
    <property type="entry name" value="HTH_26"/>
    <property type="match status" value="1"/>
</dbReference>
<evidence type="ECO:0000259" key="1">
    <source>
        <dbReference type="Pfam" id="PF13443"/>
    </source>
</evidence>